<dbReference type="Pfam" id="PF01909">
    <property type="entry name" value="NTP_transf_2"/>
    <property type="match status" value="1"/>
</dbReference>
<keyword evidence="2" id="KW-0808">Transferase</keyword>
<dbReference type="SUPFAM" id="SSF81301">
    <property type="entry name" value="Nucleotidyltransferase"/>
    <property type="match status" value="1"/>
</dbReference>
<organism evidence="2">
    <name type="scientific">Ignavibacterium album</name>
    <dbReference type="NCBI Taxonomy" id="591197"/>
    <lineage>
        <taxon>Bacteria</taxon>
        <taxon>Pseudomonadati</taxon>
        <taxon>Ignavibacteriota</taxon>
        <taxon>Ignavibacteria</taxon>
        <taxon>Ignavibacteriales</taxon>
        <taxon>Ignavibacteriaceae</taxon>
        <taxon>Ignavibacterium</taxon>
    </lineage>
</organism>
<accession>A0A7V3E827</accession>
<dbReference type="AlphaFoldDB" id="A0A7V3E827"/>
<dbReference type="InterPro" id="IPR043519">
    <property type="entry name" value="NT_sf"/>
</dbReference>
<dbReference type="GO" id="GO:0016779">
    <property type="term" value="F:nucleotidyltransferase activity"/>
    <property type="evidence" value="ECO:0007669"/>
    <property type="project" value="InterPro"/>
</dbReference>
<protein>
    <submittedName>
        <fullName evidence="2">Nucleotidyltransferase domain-containing protein</fullName>
    </submittedName>
</protein>
<comment type="caution">
    <text evidence="2">The sequence shown here is derived from an EMBL/GenBank/DDBJ whole genome shotgun (WGS) entry which is preliminary data.</text>
</comment>
<reference evidence="2" key="1">
    <citation type="journal article" date="2020" name="mSystems">
        <title>Genome- and Community-Level Interaction Insights into Carbon Utilization and Element Cycling Functions of Hydrothermarchaeota in Hydrothermal Sediment.</title>
        <authorList>
            <person name="Zhou Z."/>
            <person name="Liu Y."/>
            <person name="Xu W."/>
            <person name="Pan J."/>
            <person name="Luo Z.H."/>
            <person name="Li M."/>
        </authorList>
    </citation>
    <scope>NUCLEOTIDE SEQUENCE [LARGE SCALE GENOMIC DNA]</scope>
    <source>
        <strain evidence="2">SpSt-479</strain>
    </source>
</reference>
<evidence type="ECO:0000313" key="2">
    <source>
        <dbReference type="EMBL" id="HFI92570.1"/>
    </source>
</evidence>
<dbReference type="Gene3D" id="3.30.460.10">
    <property type="entry name" value="Beta Polymerase, domain 2"/>
    <property type="match status" value="1"/>
</dbReference>
<feature type="domain" description="Polymerase nucleotidyl transferase" evidence="1">
    <location>
        <begin position="105"/>
        <end position="162"/>
    </location>
</feature>
<gene>
    <name evidence="2" type="ORF">ENS31_13715</name>
</gene>
<dbReference type="CDD" id="cd05403">
    <property type="entry name" value="NT_KNTase_like"/>
    <property type="match status" value="1"/>
</dbReference>
<dbReference type="EMBL" id="DSUJ01000011">
    <property type="protein sequence ID" value="HFI92570.1"/>
    <property type="molecule type" value="Genomic_DNA"/>
</dbReference>
<dbReference type="InterPro" id="IPR002934">
    <property type="entry name" value="Polymerase_NTP_transf_dom"/>
</dbReference>
<proteinExistence type="predicted"/>
<sequence>MKSRSFSALNMLSLLSKNIIKTLAYYDIFSYPLKLEEIYHNLPINHCTVKEIESELNFLCEKGLVFRIDNFFLLQNNLEFVERRLKGNNLCDKRIKSAFRMSKFISKFPYVRAIFLTGSISKGYMDKESDVDYLIVTEPNRLWVSKLFLTLFKKIFLLNSRKVFCINYYIDYEHLEIEEKNVFTATEIVTLVPVFGKKYYDEFYSKNIWIKEYFPNFPKRTNTMIDEKENPVKKIFEKLLNNTFGDKIDDWAMKLFTTVTKRKFSHFDEKDFALAFKSTKCESKYHPKFFQKRVLVSFEEKLNRLQHSLNGSLN</sequence>
<name>A0A7V3E827_9BACT</name>
<evidence type="ECO:0000259" key="1">
    <source>
        <dbReference type="Pfam" id="PF01909"/>
    </source>
</evidence>